<sequence length="131" mass="13906">MKRCNHGMQQLYIFLVTFMLMTVPAYAASNNLTVPSGMQNIVGSNGQSSNSIFTIVFTIINDIVGAASVIGGAWVLFELYRGVIGFMRGGINAQKREEAKGHLLHVAIGAVLIGGAQLLIGALYSFGSGLK</sequence>
<comment type="caution">
    <text evidence="3">The sequence shown here is derived from an EMBL/GenBank/DDBJ whole genome shotgun (WGS) entry which is preliminary data.</text>
</comment>
<gene>
    <name evidence="3" type="ORF">MM817_02853</name>
</gene>
<name>A0A9X2AFY4_9BACL</name>
<dbReference type="RefSeq" id="WP_241716334.1">
    <property type="nucleotide sequence ID" value="NZ_JALBUF010000016.1"/>
</dbReference>
<dbReference type="InterPro" id="IPR043993">
    <property type="entry name" value="T4SS_pilin"/>
</dbReference>
<feature type="chain" id="PRO_5040725111" description="DUF4134 domain-containing protein" evidence="2">
    <location>
        <begin position="28"/>
        <end position="131"/>
    </location>
</feature>
<evidence type="ECO:0000313" key="3">
    <source>
        <dbReference type="EMBL" id="MCI0184556.1"/>
    </source>
</evidence>
<dbReference type="Proteomes" id="UP001139263">
    <property type="component" value="Unassembled WGS sequence"/>
</dbReference>
<dbReference type="Pfam" id="PF18895">
    <property type="entry name" value="T4SS_pilin"/>
    <property type="match status" value="1"/>
</dbReference>
<keyword evidence="4" id="KW-1185">Reference proteome</keyword>
<feature type="transmembrane region" description="Helical" evidence="1">
    <location>
        <begin position="51"/>
        <end position="77"/>
    </location>
</feature>
<protein>
    <recommendedName>
        <fullName evidence="5">DUF4134 domain-containing protein</fullName>
    </recommendedName>
</protein>
<evidence type="ECO:0000256" key="2">
    <source>
        <dbReference type="SAM" id="SignalP"/>
    </source>
</evidence>
<dbReference type="EMBL" id="JALBUF010000016">
    <property type="protein sequence ID" value="MCI0184556.1"/>
    <property type="molecule type" value="Genomic_DNA"/>
</dbReference>
<organism evidence="3 4">
    <name type="scientific">Sulfoacidibacillus ferrooxidans</name>
    <dbReference type="NCBI Taxonomy" id="2005001"/>
    <lineage>
        <taxon>Bacteria</taxon>
        <taxon>Bacillati</taxon>
        <taxon>Bacillota</taxon>
        <taxon>Bacilli</taxon>
        <taxon>Bacillales</taxon>
        <taxon>Alicyclobacillaceae</taxon>
        <taxon>Sulfoacidibacillus</taxon>
    </lineage>
</organism>
<keyword evidence="1" id="KW-0472">Membrane</keyword>
<proteinExistence type="predicted"/>
<keyword evidence="1" id="KW-0812">Transmembrane</keyword>
<reference evidence="3" key="1">
    <citation type="submission" date="2022-03" db="EMBL/GenBank/DDBJ databases">
        <title>Draft Genome Sequence of Firmicute Strain S0AB, a Heterotrophic Iron/Sulfur-Oxidizing Extreme Acidophile.</title>
        <authorList>
            <person name="Vergara E."/>
            <person name="Pakostova E."/>
            <person name="Johnson D.B."/>
            <person name="Holmes D.S."/>
        </authorList>
    </citation>
    <scope>NUCLEOTIDE SEQUENCE</scope>
    <source>
        <strain evidence="3">S0AB</strain>
    </source>
</reference>
<accession>A0A9X2AFY4</accession>
<feature type="signal peptide" evidence="2">
    <location>
        <begin position="1"/>
        <end position="27"/>
    </location>
</feature>
<keyword evidence="1" id="KW-1133">Transmembrane helix</keyword>
<evidence type="ECO:0008006" key="5">
    <source>
        <dbReference type="Google" id="ProtNLM"/>
    </source>
</evidence>
<keyword evidence="2" id="KW-0732">Signal</keyword>
<dbReference type="AlphaFoldDB" id="A0A9X2AFY4"/>
<evidence type="ECO:0000256" key="1">
    <source>
        <dbReference type="SAM" id="Phobius"/>
    </source>
</evidence>
<evidence type="ECO:0000313" key="4">
    <source>
        <dbReference type="Proteomes" id="UP001139263"/>
    </source>
</evidence>
<feature type="transmembrane region" description="Helical" evidence="1">
    <location>
        <begin position="103"/>
        <end position="126"/>
    </location>
</feature>